<dbReference type="Ensembl" id="ENSPKIT00000006011.1">
    <property type="protein sequence ID" value="ENSPKIP00000025281.1"/>
    <property type="gene ID" value="ENSPKIG00000008212.1"/>
</dbReference>
<protein>
    <submittedName>
        <fullName evidence="1">Uncharacterized protein</fullName>
    </submittedName>
</protein>
<keyword evidence="2" id="KW-1185">Reference proteome</keyword>
<proteinExistence type="predicted"/>
<evidence type="ECO:0000313" key="1">
    <source>
        <dbReference type="Ensembl" id="ENSPKIP00000025281.1"/>
    </source>
</evidence>
<reference evidence="1" key="1">
    <citation type="submission" date="2025-08" db="UniProtKB">
        <authorList>
            <consortium name="Ensembl"/>
        </authorList>
    </citation>
    <scope>IDENTIFICATION</scope>
</reference>
<dbReference type="Proteomes" id="UP000261540">
    <property type="component" value="Unplaced"/>
</dbReference>
<organism evidence="1 2">
    <name type="scientific">Paramormyrops kingsleyae</name>
    <dbReference type="NCBI Taxonomy" id="1676925"/>
    <lineage>
        <taxon>Eukaryota</taxon>
        <taxon>Metazoa</taxon>
        <taxon>Chordata</taxon>
        <taxon>Craniata</taxon>
        <taxon>Vertebrata</taxon>
        <taxon>Euteleostomi</taxon>
        <taxon>Actinopterygii</taxon>
        <taxon>Neopterygii</taxon>
        <taxon>Teleostei</taxon>
        <taxon>Osteoglossocephala</taxon>
        <taxon>Osteoglossomorpha</taxon>
        <taxon>Osteoglossiformes</taxon>
        <taxon>Mormyridae</taxon>
        <taxon>Paramormyrops</taxon>
    </lineage>
</organism>
<accession>A0A3B3S5H9</accession>
<sequence>MVVLLLYFCSVYLRKRLFSGPSPTITKDQSLPVPSLPGPAQNPIIGALLMADENTALDLTTRKDQRQPCGQGEGSIMLKLLPFETYGVKLILLCSSNSGFRSSGPGELVCNKVCRFPCSGTPTKLGN</sequence>
<evidence type="ECO:0000313" key="2">
    <source>
        <dbReference type="Proteomes" id="UP000261540"/>
    </source>
</evidence>
<reference evidence="1" key="2">
    <citation type="submission" date="2025-09" db="UniProtKB">
        <authorList>
            <consortium name="Ensembl"/>
        </authorList>
    </citation>
    <scope>IDENTIFICATION</scope>
</reference>
<dbReference type="AlphaFoldDB" id="A0A3B3S5H9"/>
<name>A0A3B3S5H9_9TELE</name>